<reference evidence="1 2" key="1">
    <citation type="submission" date="2024-04" db="EMBL/GenBank/DDBJ databases">
        <authorList>
            <person name="Cremers G."/>
        </authorList>
    </citation>
    <scope>NUCLEOTIDE SEQUENCE [LARGE SCALE GENOMIC DNA]</scope>
    <source>
        <strain evidence="1">MeCH1-AG</strain>
    </source>
</reference>
<proteinExistence type="predicted"/>
<accession>A0ABP1C6U3</accession>
<evidence type="ECO:0000313" key="2">
    <source>
        <dbReference type="Proteomes" id="UP001497493"/>
    </source>
</evidence>
<dbReference type="PANTHER" id="PTHR12526">
    <property type="entry name" value="GLYCOSYLTRANSFERASE"/>
    <property type="match status" value="1"/>
</dbReference>
<sequence length="400" mass="45123">MGIMKEILFLAHRIPYPPDKGDKIRSFHILKYLTESYRVFLGAFVDDREDWRHAAKVRALCAETCLLPLPPLLGKLRSLVGLCNGAPLSVPYYFDRRMATWVEKLMVSRHVGAIVVFSSAMAQYAEKFSSLPRIIDFVDVDSDKWRQYAASKRWPGRWIYRREAERLLRFDRRIARTFDRALFVSQEEAELFARLAPESAARVMAMENGVDSGYFCASAEYPSPYPDDAEVMVFTGAMDYWANVDAVTWFAGEVFPEVRRRRPKAFFYVVGARPVGAVRALGGREGIVVTGKVPDVRPYLKHARLAVAPLRIARGVQNKVLEAMAMGRPVVASPAAMEGIQADPALVGVRVVERAPDWREAVLAFLETGGREGIGNREFVLERHSWEVSLARLGRLLEAV</sequence>
<dbReference type="NCBIfam" id="TIGR03087">
    <property type="entry name" value="stp1"/>
    <property type="match status" value="1"/>
</dbReference>
<dbReference type="Proteomes" id="UP001497493">
    <property type="component" value="Chromosome"/>
</dbReference>
<dbReference type="PANTHER" id="PTHR12526:SF600">
    <property type="entry name" value="GLYCOSYL TRANSFERASE GROUP 1"/>
    <property type="match status" value="1"/>
</dbReference>
<name>A0ABP1C6U3_9GAMM</name>
<dbReference type="EMBL" id="OZ026884">
    <property type="protein sequence ID" value="CAL1239512.1"/>
    <property type="molecule type" value="Genomic_DNA"/>
</dbReference>
<dbReference type="CDD" id="cd03801">
    <property type="entry name" value="GT4_PimA-like"/>
    <property type="match status" value="1"/>
</dbReference>
<protein>
    <submittedName>
        <fullName evidence="1">Sugar transferase, PEP-CTERM/EpsH1 system associated</fullName>
    </submittedName>
</protein>
<dbReference type="Pfam" id="PF13692">
    <property type="entry name" value="Glyco_trans_1_4"/>
    <property type="match status" value="1"/>
</dbReference>
<keyword evidence="1" id="KW-0808">Transferase</keyword>
<dbReference type="InterPro" id="IPR017521">
    <property type="entry name" value="Sugar_tfrase_PEP-CTERM_Stp1"/>
</dbReference>
<gene>
    <name evidence="1" type="ORF">MECH1_V1_0736</name>
</gene>
<dbReference type="Gene3D" id="3.40.50.2000">
    <property type="entry name" value="Glycogen Phosphorylase B"/>
    <property type="match status" value="1"/>
</dbReference>
<keyword evidence="2" id="KW-1185">Reference proteome</keyword>
<evidence type="ECO:0000313" key="1">
    <source>
        <dbReference type="EMBL" id="CAL1239512.1"/>
    </source>
</evidence>
<organism evidence="1 2">
    <name type="scientific">Candidatus Methylocalor cossyra</name>
    <dbReference type="NCBI Taxonomy" id="3108543"/>
    <lineage>
        <taxon>Bacteria</taxon>
        <taxon>Pseudomonadati</taxon>
        <taxon>Pseudomonadota</taxon>
        <taxon>Gammaproteobacteria</taxon>
        <taxon>Methylococcales</taxon>
        <taxon>Methylococcaceae</taxon>
        <taxon>Candidatus Methylocalor</taxon>
    </lineage>
</organism>
<dbReference type="GO" id="GO:0016740">
    <property type="term" value="F:transferase activity"/>
    <property type="evidence" value="ECO:0007669"/>
    <property type="project" value="UniProtKB-KW"/>
</dbReference>
<dbReference type="SUPFAM" id="SSF53756">
    <property type="entry name" value="UDP-Glycosyltransferase/glycogen phosphorylase"/>
    <property type="match status" value="1"/>
</dbReference>